<feature type="domain" description="Peptidase M14" evidence="2">
    <location>
        <begin position="12"/>
        <end position="340"/>
    </location>
</feature>
<evidence type="ECO:0000313" key="3">
    <source>
        <dbReference type="EMBL" id="MDT0294347.1"/>
    </source>
</evidence>
<comment type="caution">
    <text evidence="1">Lacks conserved residue(s) required for the propagation of feature annotation.</text>
</comment>
<keyword evidence="3" id="KW-0645">Protease</keyword>
<evidence type="ECO:0000259" key="2">
    <source>
        <dbReference type="PROSITE" id="PS52035"/>
    </source>
</evidence>
<keyword evidence="3" id="KW-0378">Hydrolase</keyword>
<dbReference type="RefSeq" id="WP_311401297.1">
    <property type="nucleotide sequence ID" value="NZ_JAVRBG010000005.1"/>
</dbReference>
<name>A0ABU2KHZ9_9FLAO</name>
<dbReference type="Proteomes" id="UP001182991">
    <property type="component" value="Unassembled WGS sequence"/>
</dbReference>
<dbReference type="PROSITE" id="PS52035">
    <property type="entry name" value="PEPTIDASE_M14"/>
    <property type="match status" value="1"/>
</dbReference>
<organism evidence="3 4">
    <name type="scientific">Mesonia ostreae</name>
    <dbReference type="NCBI Taxonomy" id="861110"/>
    <lineage>
        <taxon>Bacteria</taxon>
        <taxon>Pseudomonadati</taxon>
        <taxon>Bacteroidota</taxon>
        <taxon>Flavobacteriia</taxon>
        <taxon>Flavobacteriales</taxon>
        <taxon>Flavobacteriaceae</taxon>
        <taxon>Mesonia</taxon>
    </lineage>
</organism>
<dbReference type="Pfam" id="PF00246">
    <property type="entry name" value="Peptidase_M14"/>
    <property type="match status" value="1"/>
</dbReference>
<accession>A0ABU2KHZ9</accession>
<dbReference type="EMBL" id="JAVRBG010000005">
    <property type="protein sequence ID" value="MDT0294347.1"/>
    <property type="molecule type" value="Genomic_DNA"/>
</dbReference>
<keyword evidence="3" id="KW-0121">Carboxypeptidase</keyword>
<dbReference type="Gene3D" id="3.40.630.10">
    <property type="entry name" value="Zn peptidases"/>
    <property type="match status" value="1"/>
</dbReference>
<comment type="similarity">
    <text evidence="1">Belongs to the peptidase M14 family.</text>
</comment>
<comment type="caution">
    <text evidence="3">The sequence shown here is derived from an EMBL/GenBank/DDBJ whole genome shotgun (WGS) entry which is preliminary data.</text>
</comment>
<dbReference type="InterPro" id="IPR000834">
    <property type="entry name" value="Peptidase_M14"/>
</dbReference>
<dbReference type="GO" id="GO:0004180">
    <property type="term" value="F:carboxypeptidase activity"/>
    <property type="evidence" value="ECO:0007669"/>
    <property type="project" value="UniProtKB-KW"/>
</dbReference>
<evidence type="ECO:0000313" key="4">
    <source>
        <dbReference type="Proteomes" id="UP001182991"/>
    </source>
</evidence>
<keyword evidence="4" id="KW-1185">Reference proteome</keyword>
<evidence type="ECO:0000256" key="1">
    <source>
        <dbReference type="PROSITE-ProRule" id="PRU01379"/>
    </source>
</evidence>
<dbReference type="SUPFAM" id="SSF53187">
    <property type="entry name" value="Zn-dependent exopeptidases"/>
    <property type="match status" value="1"/>
</dbReference>
<sequence>MEKERLLELATQYKNESFSGRYIPVEDVNNFIAKFSEDQNRVIGKSVLGLPIYELHLGGGSIKVLMWSQMHGNETTTTKALIDFIGFLQSNSAEAKEILSKISFSFVVLLNPDGAKIYTRSNLNEIDLNRDAQLCSQPESRAFKKLYMEFQPDYCFNLHDQRTIFGVGEPAKPATISFLSPAFNEDRGVNENRIAGMQLIAYMNKSLQQIIPNQVGRYDDGFNLNCVGDTLQNLGIPTILFEAGHFEDDYEREETRKLILIALLKGSWGLSNKTHKHINYKDYFTIPENKKCFYDVILRNVGRQNIDLAIQYKETLKRNKIIFVPFLETLGCLKAYVGHKEMDVSGKKVIINRKEEWSEITEIQELSVDGKECLVNLTKA</sequence>
<reference evidence="4" key="1">
    <citation type="submission" date="2023-07" db="EMBL/GenBank/DDBJ databases">
        <title>Isolating and identifying novel microbial strains from the Mariana Trench.</title>
        <authorList>
            <person name="Fu H."/>
        </authorList>
    </citation>
    <scope>NUCLEOTIDE SEQUENCE [LARGE SCALE GENOMIC DNA]</scope>
    <source>
        <strain evidence="4">T-y2</strain>
    </source>
</reference>
<gene>
    <name evidence="3" type="ORF">RLT85_06840</name>
</gene>
<proteinExistence type="inferred from homology"/>
<protein>
    <submittedName>
        <fullName evidence="3">M14 family zinc carboxypeptidase</fullName>
    </submittedName>
</protein>